<proteinExistence type="predicted"/>
<dbReference type="Proteomes" id="UP000245909">
    <property type="component" value="Unassembled WGS sequence"/>
</dbReference>
<comment type="caution">
    <text evidence="1">The sequence shown here is derived from an EMBL/GenBank/DDBJ whole genome shotgun (WGS) entry which is preliminary data.</text>
</comment>
<dbReference type="GO" id="GO:0006974">
    <property type="term" value="P:DNA damage response"/>
    <property type="evidence" value="ECO:0007669"/>
    <property type="project" value="TreeGrafter"/>
</dbReference>
<dbReference type="Pfam" id="PF04393">
    <property type="entry name" value="DUF535"/>
    <property type="match status" value="1"/>
</dbReference>
<sequence>MSSFSFPSFHQMYAGERRFGKRVRSFIRYHFHTLLHRSRIAQFEQYLTKNSLWQPVFTQNYYRVNALLQKFCDRRFSADERLHAIQYSLDCAVEKLGEQRCCQLVEQRSLLIAQLTENWAVYLNINVIDPFEGFFSLNIKNAEGRSVYDASFTFLPNNQLLIASIQGPNSDDAQELVKAATKELHGMRPMYMLVNAFKNLAQSLGCELVGIAHKNQAKYRWNDHSKLLFNYDEFWQENDGVLNTQGYWALPLAVERKPLEEIQSKKRSMYRKRYEMFDVMAQGFDELAKK</sequence>
<evidence type="ECO:0008006" key="3">
    <source>
        <dbReference type="Google" id="ProtNLM"/>
    </source>
</evidence>
<dbReference type="EMBL" id="QENU01000012">
    <property type="protein sequence ID" value="PVX32660.1"/>
    <property type="molecule type" value="Genomic_DNA"/>
</dbReference>
<dbReference type="InterPro" id="IPR007488">
    <property type="entry name" value="DUF535"/>
</dbReference>
<organism evidence="1 2">
    <name type="scientific">Alitibacter langaaensis DSM 22999</name>
    <dbReference type="NCBI Taxonomy" id="1122935"/>
    <lineage>
        <taxon>Bacteria</taxon>
        <taxon>Pseudomonadati</taxon>
        <taxon>Pseudomonadota</taxon>
        <taxon>Gammaproteobacteria</taxon>
        <taxon>Pasteurellales</taxon>
        <taxon>Pasteurellaceae</taxon>
        <taxon>Alitibacter</taxon>
    </lineage>
</organism>
<evidence type="ECO:0000313" key="2">
    <source>
        <dbReference type="Proteomes" id="UP000245909"/>
    </source>
</evidence>
<dbReference type="AlphaFoldDB" id="A0A2U0SMV2"/>
<accession>A0A2U0SMV2</accession>
<keyword evidence="2" id="KW-1185">Reference proteome</keyword>
<dbReference type="PANTHER" id="PTHR38785">
    <property type="entry name" value="HOMOLOG OF VIRK"/>
    <property type="match status" value="1"/>
</dbReference>
<evidence type="ECO:0000313" key="1">
    <source>
        <dbReference type="EMBL" id="PVX32660.1"/>
    </source>
</evidence>
<gene>
    <name evidence="1" type="ORF">C8D76_11221</name>
</gene>
<reference evidence="1 2" key="1">
    <citation type="submission" date="2018-05" db="EMBL/GenBank/DDBJ databases">
        <title>Genomic Encyclopedia of Type Strains, Phase IV (KMG-IV): sequencing the most valuable type-strain genomes for metagenomic binning, comparative biology and taxonomic classification.</title>
        <authorList>
            <person name="Goeker M."/>
        </authorList>
    </citation>
    <scope>NUCLEOTIDE SEQUENCE [LARGE SCALE GENOMIC DNA]</scope>
    <source>
        <strain evidence="1 2">DSM 22999</strain>
    </source>
</reference>
<dbReference type="PANTHER" id="PTHR38785:SF1">
    <property type="entry name" value="HOMOLOG OF VIRK"/>
    <property type="match status" value="1"/>
</dbReference>
<protein>
    <recommendedName>
        <fullName evidence="3">DUF535 domain-containing protein</fullName>
    </recommendedName>
</protein>
<name>A0A2U0SMV2_9PAST</name>